<protein>
    <recommendedName>
        <fullName evidence="1">Fibronectin type-III domain-containing protein</fullName>
    </recommendedName>
</protein>
<reference evidence="2 3" key="1">
    <citation type="submission" date="2019-08" db="EMBL/GenBank/DDBJ databases">
        <title>Genome of Luteibaculum oceani JCM 18817.</title>
        <authorList>
            <person name="Bowman J.P."/>
        </authorList>
    </citation>
    <scope>NUCLEOTIDE SEQUENCE [LARGE SCALE GENOMIC DNA]</scope>
    <source>
        <strain evidence="2 3">JCM 18817</strain>
    </source>
</reference>
<organism evidence="2 3">
    <name type="scientific">Luteibaculum oceani</name>
    <dbReference type="NCBI Taxonomy" id="1294296"/>
    <lineage>
        <taxon>Bacteria</taxon>
        <taxon>Pseudomonadati</taxon>
        <taxon>Bacteroidota</taxon>
        <taxon>Flavobacteriia</taxon>
        <taxon>Flavobacteriales</taxon>
        <taxon>Luteibaculaceae</taxon>
        <taxon>Luteibaculum</taxon>
    </lineage>
</organism>
<dbReference type="AlphaFoldDB" id="A0A5C6VLC1"/>
<keyword evidence="3" id="KW-1185">Reference proteome</keyword>
<dbReference type="InterPro" id="IPR003961">
    <property type="entry name" value="FN3_dom"/>
</dbReference>
<dbReference type="Proteomes" id="UP000321168">
    <property type="component" value="Unassembled WGS sequence"/>
</dbReference>
<evidence type="ECO:0000313" key="2">
    <source>
        <dbReference type="EMBL" id="TXC85216.1"/>
    </source>
</evidence>
<feature type="domain" description="Fibronectin type-III" evidence="1">
    <location>
        <begin position="344"/>
        <end position="439"/>
    </location>
</feature>
<dbReference type="InterPro" id="IPR013783">
    <property type="entry name" value="Ig-like_fold"/>
</dbReference>
<evidence type="ECO:0000259" key="1">
    <source>
        <dbReference type="PROSITE" id="PS50853"/>
    </source>
</evidence>
<dbReference type="InterPro" id="IPR045474">
    <property type="entry name" value="GEVED"/>
</dbReference>
<dbReference type="CDD" id="cd00063">
    <property type="entry name" value="FN3"/>
    <property type="match status" value="1"/>
</dbReference>
<evidence type="ECO:0000313" key="3">
    <source>
        <dbReference type="Proteomes" id="UP000321168"/>
    </source>
</evidence>
<dbReference type="SUPFAM" id="SSF49265">
    <property type="entry name" value="Fibronectin type III"/>
    <property type="match status" value="1"/>
</dbReference>
<dbReference type="Gene3D" id="2.60.40.10">
    <property type="entry name" value="Immunoglobulins"/>
    <property type="match status" value="1"/>
</dbReference>
<dbReference type="EMBL" id="VORB01000001">
    <property type="protein sequence ID" value="TXC85216.1"/>
    <property type="molecule type" value="Genomic_DNA"/>
</dbReference>
<comment type="caution">
    <text evidence="2">The sequence shown here is derived from an EMBL/GenBank/DDBJ whole genome shotgun (WGS) entry which is preliminary data.</text>
</comment>
<dbReference type="Pfam" id="PF20009">
    <property type="entry name" value="GEVED"/>
    <property type="match status" value="2"/>
</dbReference>
<dbReference type="InterPro" id="IPR036116">
    <property type="entry name" value="FN3_sf"/>
</dbReference>
<sequence length="1066" mass="113547">MKRFLLTFSSVLLTIIGYSQQYCDPQALCGGDEDQVEFVALNGKTIYPNFNCSFVDDQTQDTLTMNINGGLITANNSAFINVVIHGYIDWNDDKAFTEDENVPFAGNINTGFSAQVVPPAGQPEGPVRLRVQAIDPVFLALDGPNGCSDNCFHTVDFTINVTSEEVSSEPSEYCAASGYTHPDPDSCMVTETGNAVRNIWVSEFAADNGFSNTSSCGLNNGYSDYTNGIAFAVTPGATVTGQGIIGRASGNNTQFLTAWVDWNRDFVFDDATERIEGVKTDALIEFNFDFAAPTNAVEGPTRLRLRAWDPTLIGYAGEACGSSSEGEVEDYTIYIGTPKVACPIPGTPADQTANLCKDDVTLTWEVNVDGPNPTGYLLSIGTNNPPSDILSDFSLTDTSYDFTAENLNPNTTYYWSVKAFDATDTSSDCSIQSFTTADFPVVEIQNASSSVDTVTICQEEKVVLDAVVNNALGSENFAWTGSNLSSSNTSTTTFTGSSAGIFTLYVSVDNASNCSNTDSVVVVVKEKPTAGETSGNIEICSNEALSLQVFDFSAGVNFQWQRKSGSTWFDISRATSDIYEDSNPLSGVSYRVIVSNEFCSDTTAEVSIEVYDLSVAPNISSNTGSFSFCSGDSITLTSDITNNVAWSTGSTDVEIVVKAAGEYTVSYTDANGCPADTATVDVIENATPSKPVITGDLAFCDGAFTTLSVNDQGFNVAWMDDEANNSSSYTVAEAGSVFVKLFNDLGCEAISDTLDITVNANPAKPTISTSLPGTSFCEGVSVELITDADSLIWNNDANVNTSSIMVDQAGSYYVTALNDAGCSTNSDTLDLSFTELPAQPSIGTLSGNEALCDGDSLVLITDATGDAVWSTGADFDGNNLTIFDGGKYTITVVDAMGCEATSDTLEIIKNDLPEKPLVISQAGDLLTNARGLIQWFRTDGTPVVGETKQVFEDAPDGSYYVEVTDEITGCKNRSDIATGIFGYKRNTAVEAVLYPNPVNAGTKVFVEIEVKIDQLRLLSPSGVAIPVVLEEDSSFATDRLAPGLYLIEAKTKDGANIHLGKLTIIR</sequence>
<dbReference type="OrthoDB" id="9808753at2"/>
<name>A0A5C6VLC1_9FLAO</name>
<proteinExistence type="predicted"/>
<dbReference type="RefSeq" id="WP_147012434.1">
    <property type="nucleotide sequence ID" value="NZ_VORB01000001.1"/>
</dbReference>
<accession>A0A5C6VLC1</accession>
<gene>
    <name evidence="2" type="ORF">FRX97_00920</name>
</gene>
<dbReference type="PROSITE" id="PS50853">
    <property type="entry name" value="FN3"/>
    <property type="match status" value="1"/>
</dbReference>